<feature type="compositionally biased region" description="Low complexity" evidence="1">
    <location>
        <begin position="345"/>
        <end position="398"/>
    </location>
</feature>
<keyword evidence="2" id="KW-1133">Transmembrane helix</keyword>
<dbReference type="Proteomes" id="UP001049176">
    <property type="component" value="Chromosome 4"/>
</dbReference>
<dbReference type="GeneID" id="66076289"/>
<feature type="region of interest" description="Disordered" evidence="1">
    <location>
        <begin position="315"/>
        <end position="424"/>
    </location>
</feature>
<feature type="region of interest" description="Disordered" evidence="1">
    <location>
        <begin position="861"/>
        <end position="880"/>
    </location>
</feature>
<evidence type="ECO:0000256" key="1">
    <source>
        <dbReference type="SAM" id="MobiDB-lite"/>
    </source>
</evidence>
<dbReference type="KEGG" id="more:E1B28_007213"/>
<feature type="compositionally biased region" description="Polar residues" evidence="1">
    <location>
        <begin position="21"/>
        <end position="31"/>
    </location>
</feature>
<feature type="compositionally biased region" description="Acidic residues" evidence="1">
    <location>
        <begin position="540"/>
        <end position="558"/>
    </location>
</feature>
<keyword evidence="2" id="KW-0812">Transmembrane</keyword>
<feature type="transmembrane region" description="Helical" evidence="2">
    <location>
        <begin position="65"/>
        <end position="83"/>
    </location>
</feature>
<reference evidence="3" key="1">
    <citation type="journal article" date="2021" name="Genome Biol. Evol.">
        <title>The assembled and annotated genome of the fairy-ring fungus Marasmius oreades.</title>
        <authorList>
            <person name="Hiltunen M."/>
            <person name="Ament-Velasquez S.L."/>
            <person name="Johannesson H."/>
        </authorList>
    </citation>
    <scope>NUCLEOTIDE SEQUENCE</scope>
    <source>
        <strain evidence="3">03SP1</strain>
    </source>
</reference>
<organism evidence="3 4">
    <name type="scientific">Marasmius oreades</name>
    <name type="common">fairy-ring Marasmius</name>
    <dbReference type="NCBI Taxonomy" id="181124"/>
    <lineage>
        <taxon>Eukaryota</taxon>
        <taxon>Fungi</taxon>
        <taxon>Dikarya</taxon>
        <taxon>Basidiomycota</taxon>
        <taxon>Agaricomycotina</taxon>
        <taxon>Agaricomycetes</taxon>
        <taxon>Agaricomycetidae</taxon>
        <taxon>Agaricales</taxon>
        <taxon>Marasmiineae</taxon>
        <taxon>Marasmiaceae</taxon>
        <taxon>Marasmius</taxon>
    </lineage>
</organism>
<feature type="region of interest" description="Disordered" evidence="1">
    <location>
        <begin position="913"/>
        <end position="933"/>
    </location>
</feature>
<dbReference type="AlphaFoldDB" id="A0A9P7UT77"/>
<feature type="region of interest" description="Disordered" evidence="1">
    <location>
        <begin position="1"/>
        <end position="59"/>
    </location>
</feature>
<dbReference type="RefSeq" id="XP_043010012.1">
    <property type="nucleotide sequence ID" value="XM_043151930.1"/>
</dbReference>
<proteinExistence type="predicted"/>
<keyword evidence="2" id="KW-0472">Membrane</keyword>
<keyword evidence="4" id="KW-1185">Reference proteome</keyword>
<accession>A0A9P7UT77</accession>
<comment type="caution">
    <text evidence="3">The sequence shown here is derived from an EMBL/GenBank/DDBJ whole genome shotgun (WGS) entry which is preliminary data.</text>
</comment>
<evidence type="ECO:0000313" key="3">
    <source>
        <dbReference type="EMBL" id="KAG7093542.1"/>
    </source>
</evidence>
<protein>
    <submittedName>
        <fullName evidence="3">Uncharacterized protein</fullName>
    </submittedName>
</protein>
<dbReference type="EMBL" id="CM032184">
    <property type="protein sequence ID" value="KAG7093542.1"/>
    <property type="molecule type" value="Genomic_DNA"/>
</dbReference>
<evidence type="ECO:0000256" key="2">
    <source>
        <dbReference type="SAM" id="Phobius"/>
    </source>
</evidence>
<feature type="compositionally biased region" description="Polar residues" evidence="1">
    <location>
        <begin position="40"/>
        <end position="50"/>
    </location>
</feature>
<gene>
    <name evidence="3" type="ORF">E1B28_007213</name>
</gene>
<evidence type="ECO:0000313" key="4">
    <source>
        <dbReference type="Proteomes" id="UP001049176"/>
    </source>
</evidence>
<sequence length="959" mass="106163">MVVKKQRTVVTGPSTPAPSVGSRTNSTQALPKSSHKLIPNKTTQSKGSNNAKKEKAKQGSKKSANWLDILLLMFLSVFTLYAYNTCSSPTNTLHNPLCRSLYTYKTHIVDPYILPTLQNAYESVRSHPTVKQVEPYVERVKPHAQRAARVATHYTERAYSTVVLPTWNNHVSPASGKALNAALNQYHKSVHPLIQPYFEHLYPYISQINSYTQSISAKGNEIYNRAHPHIIQVAEYTSAAYIRGKHYGSIILAYSHRGYKLLRPHLISASQRTRGAACVAYQRTKPLVIQVWETYVGPHLRMIREKVVELSGKREVNGNGSSVTHAYRNKVGEGEDTKASTAEGTPSTSSTPPSTVFTTETVVKASEPAAPEIPEEPVVPVASFTSSSPSTTSSVETEVQNHNTEELASASSIIADRGPPEEVRTSLVEEIASSSILRASESSSSQAVPTTEELASASSVIAARIPDSSSLIDEIRSSSNAAVSAAHASEDKHQSAEGDLDSFLADLGVPEEEEKGTLPTNSNSEDDLDSFLSDLGFDAPEAEGSQDQDPQTELEQTESDSQTQTQQEEEDPEARAIRIQIKRTEIENRHMLWEDKLGKLVEDSERDLTEFLGAVRVVARAVLDRKTPDKESLSSLEMRVDLTKLKEIDGLPVGGLLDSLEKEGERLLAGVEAWVKREHESGTSPDDKTRKAKVVKLEQLVSKVKERFDKEVTQMQERVHRWYVAVRDVEVQECLQMSQEVKSLADNAQSDLGMDYAWLENVNWEDWQRYHDLARTYEYFDKIVRHMQNPEHNPMPETVPVAFVDKLQLLAHDTQEKKDVQNDELVLALDTLARELDSMALGWEWKAKEVEARGRRVIYGEPETEAGSERGGEDSNEEPVKILPISPAPGKEEITGGDMQVPIIGKSKEQVEEAMKAAGSGDGEKELGDAPMPFIGKSKEQVEEALKVAGFGIPGREEL</sequence>
<feature type="region of interest" description="Disordered" evidence="1">
    <location>
        <begin position="512"/>
        <end position="574"/>
    </location>
</feature>
<dbReference type="OrthoDB" id="3260408at2759"/>
<name>A0A9P7UT77_9AGAR</name>